<name>A0AAU7BN62_9PSED</name>
<gene>
    <name evidence="1" type="ORF">ABH853_13860</name>
</gene>
<protein>
    <submittedName>
        <fullName evidence="1">Uncharacterized protein</fullName>
    </submittedName>
</protein>
<reference evidence="1" key="2">
    <citation type="submission" date="2024-05" db="EMBL/GenBank/DDBJ databases">
        <authorList>
            <person name="Mellies J."/>
            <person name="Newton I."/>
        </authorList>
    </citation>
    <scope>NUCLEOTIDE SEQUENCE</scope>
    <source>
        <strain evidence="1">13.2</strain>
    </source>
</reference>
<organism evidence="1">
    <name type="scientific">Pseudomonas sp. 13.2</name>
    <dbReference type="NCBI Taxonomy" id="3144665"/>
    <lineage>
        <taxon>Bacteria</taxon>
        <taxon>Pseudomonadati</taxon>
        <taxon>Pseudomonadota</taxon>
        <taxon>Gammaproteobacteria</taxon>
        <taxon>Pseudomonadales</taxon>
        <taxon>Pseudomonadaceae</taxon>
        <taxon>Pseudomonas</taxon>
    </lineage>
</organism>
<reference evidence="1" key="1">
    <citation type="journal article" date="2019" name="Microbiol. Resour. Announc.">
        <title>Draft Genome Sequences of Five Environmental Bacterial Isolates That Degrade Polyethylene Terephthalate Plastic.</title>
        <authorList>
            <person name="Leon-Zayas R."/>
            <person name="Roberts C."/>
            <person name="Vague M."/>
            <person name="Mellies J.L."/>
        </authorList>
    </citation>
    <scope>NUCLEOTIDE SEQUENCE</scope>
    <source>
        <strain evidence="1">13.2</strain>
    </source>
</reference>
<dbReference type="AlphaFoldDB" id="A0AAU7BN62"/>
<proteinExistence type="predicted"/>
<evidence type="ECO:0000313" key="1">
    <source>
        <dbReference type="EMBL" id="XBG33906.1"/>
    </source>
</evidence>
<dbReference type="EMBL" id="CP157179">
    <property type="protein sequence ID" value="XBG33906.1"/>
    <property type="molecule type" value="Genomic_DNA"/>
</dbReference>
<accession>A0AAU7BN62</accession>
<sequence>MLEGVWRVLGLYGNAQFAPVGDFVDQLRLSQWTDQYCQQYPYGRTHVCPFSFSSLKSIATAFFLAVIERSL</sequence>